<dbReference type="GO" id="GO:0019898">
    <property type="term" value="C:extrinsic component of membrane"/>
    <property type="evidence" value="ECO:0007669"/>
    <property type="project" value="TreeGrafter"/>
</dbReference>
<dbReference type="InterPro" id="IPR058157">
    <property type="entry name" value="Spectrin_met"/>
</dbReference>
<dbReference type="InterPro" id="IPR051336">
    <property type="entry name" value="RhoGEF_Guanine_NuclExch_SF"/>
</dbReference>
<evidence type="ECO:0000313" key="3">
    <source>
        <dbReference type="EnsemblMetazoa" id="PPAI004775-PA"/>
    </source>
</evidence>
<dbReference type="GO" id="GO:0005085">
    <property type="term" value="F:guanyl-nucleotide exchange factor activity"/>
    <property type="evidence" value="ECO:0007669"/>
    <property type="project" value="UniProtKB-KW"/>
</dbReference>
<dbReference type="InterPro" id="IPR018159">
    <property type="entry name" value="Spectrin/alpha-actinin"/>
</dbReference>
<dbReference type="EMBL" id="AJVK01029266">
    <property type="status" value="NOT_ANNOTATED_CDS"/>
    <property type="molecule type" value="Genomic_DNA"/>
</dbReference>
<dbReference type="VEuPathDB" id="VectorBase:PPAI004775"/>
<evidence type="ECO:0000256" key="1">
    <source>
        <dbReference type="ARBA" id="ARBA00022658"/>
    </source>
</evidence>
<dbReference type="Pfam" id="PF25101">
    <property type="entry name" value="Spectrin_7"/>
    <property type="match status" value="1"/>
</dbReference>
<dbReference type="PANTHER" id="PTHR22826">
    <property type="entry name" value="RHO GUANINE EXCHANGE FACTOR-RELATED"/>
    <property type="match status" value="1"/>
</dbReference>
<dbReference type="PANTHER" id="PTHR22826:SF106">
    <property type="entry name" value="TRIO, ISOFORM A"/>
    <property type="match status" value="1"/>
</dbReference>
<dbReference type="AlphaFoldDB" id="A0A1B0DAS0"/>
<dbReference type="Gene3D" id="1.20.58.60">
    <property type="match status" value="2"/>
</dbReference>
<proteinExistence type="predicted"/>
<dbReference type="SUPFAM" id="SSF46966">
    <property type="entry name" value="Spectrin repeat"/>
    <property type="match status" value="1"/>
</dbReference>
<dbReference type="VEuPathDB" id="VectorBase:PPAPM1_006878"/>
<accession>A0A1B0DAS0</accession>
<dbReference type="GO" id="GO:0005737">
    <property type="term" value="C:cytoplasm"/>
    <property type="evidence" value="ECO:0007669"/>
    <property type="project" value="TreeGrafter"/>
</dbReference>
<name>A0A1B0DAS0_PHLPP</name>
<protein>
    <recommendedName>
        <fullName evidence="2">Spectrin repeats metazoan domain-containing protein</fullName>
    </recommendedName>
</protein>
<keyword evidence="4" id="KW-1185">Reference proteome</keyword>
<organism evidence="3 4">
    <name type="scientific">Phlebotomus papatasi</name>
    <name type="common">Sandfly</name>
    <dbReference type="NCBI Taxonomy" id="29031"/>
    <lineage>
        <taxon>Eukaryota</taxon>
        <taxon>Metazoa</taxon>
        <taxon>Ecdysozoa</taxon>
        <taxon>Arthropoda</taxon>
        <taxon>Hexapoda</taxon>
        <taxon>Insecta</taxon>
        <taxon>Pterygota</taxon>
        <taxon>Neoptera</taxon>
        <taxon>Endopterygota</taxon>
        <taxon>Diptera</taxon>
        <taxon>Nematocera</taxon>
        <taxon>Psychodoidea</taxon>
        <taxon>Psychodidae</taxon>
        <taxon>Phlebotomus</taxon>
        <taxon>Phlebotomus</taxon>
    </lineage>
</organism>
<dbReference type="EnsemblMetazoa" id="PPAI004775-RA">
    <property type="protein sequence ID" value="PPAI004775-PA"/>
    <property type="gene ID" value="PPAI004775"/>
</dbReference>
<reference evidence="3" key="1">
    <citation type="submission" date="2022-08" db="UniProtKB">
        <authorList>
            <consortium name="EnsemblMetazoa"/>
        </authorList>
    </citation>
    <scope>IDENTIFICATION</scope>
    <source>
        <strain evidence="3">Israel</strain>
    </source>
</reference>
<evidence type="ECO:0000259" key="2">
    <source>
        <dbReference type="Pfam" id="PF25101"/>
    </source>
</evidence>
<feature type="domain" description="Spectrin repeats metazoan" evidence="2">
    <location>
        <begin position="450"/>
        <end position="512"/>
    </location>
</feature>
<dbReference type="SMART" id="SM00150">
    <property type="entry name" value="SPEC"/>
    <property type="match status" value="1"/>
</dbReference>
<dbReference type="Proteomes" id="UP000092462">
    <property type="component" value="Unassembled WGS sequence"/>
</dbReference>
<keyword evidence="1" id="KW-0344">Guanine-nucleotide releasing factor</keyword>
<evidence type="ECO:0000313" key="4">
    <source>
        <dbReference type="Proteomes" id="UP000092462"/>
    </source>
</evidence>
<sequence length="758" mass="86268">MIETKRPRAEVLDAMEQSIKTVWDDMTALLHRRKLIADTNANFHEKLGGCRGKMSALEEACRDTMIPIEVEPVEEFLSKIRELRTDVLASVMSALREGNELLAQLKDIATEGSLDSRPDHIKFDAIKSISLVEVWLEDLHDRRNSLESDMSISFTLGDTESIVDDLLREYVSLKDDAILLRDRALKVAKATEELVRSDCFAGDEACARAYSVLSRCTDFFDETDRRENWLLQAKDFFHRAEEVLATLESMEAEVADVKVSSEAPEAISVYTRLLSRLNGLIDVPVQMGYCLMDDVGRTQPEVMGVKRVVDELENRKIYLEKVCSINSEKHVTVSEHINNFFLHYNEILSWLVSTAESSLKNHNTFGRNLPTAHEFLTAQHQLLSDLEGKGREINKLLTTLAPILEEVDEEQRRNIDEKVEALQKHWTDVKNIAEARVDLVSLYIQFLDESESLAKTFDQIEAILKTSPNEENLQRIQKAWTVIQPAYTEIKLTARRFIDEASKTLNAASKLDAQLYPVLSIASNDPSALKIFVTEKLTSVLGDIAKAKGDLQERITATSSLDAKDESTTEKLQQVIENLSSIKNRLDRIANEYEALVISIVSFLEAISTTKTRIEEYFATQKVINRDSAERVVSDHEAFRDNVKAQFRSLISQSETIIERIRTLEPNGAKEHDTDRIITLLEQLRMTFETQIESKSTELKEQQQLGFFNKELKEIHGNLDDMTKQLEDTEMQQCETLAAISTKSIAFEYFERTIDVSL</sequence>
<dbReference type="EMBL" id="AJVK01029265">
    <property type="status" value="NOT_ANNOTATED_CDS"/>
    <property type="molecule type" value="Genomic_DNA"/>
</dbReference>